<name>A0A395JNJ8_9GAMM</name>
<dbReference type="GO" id="GO:0000160">
    <property type="term" value="P:phosphorelay signal transduction system"/>
    <property type="evidence" value="ECO:0007669"/>
    <property type="project" value="InterPro"/>
</dbReference>
<protein>
    <submittedName>
        <fullName evidence="4">Response regulator receiver domain-containing protein</fullName>
    </submittedName>
</protein>
<evidence type="ECO:0000259" key="3">
    <source>
        <dbReference type="PROSITE" id="PS50110"/>
    </source>
</evidence>
<dbReference type="OrthoDB" id="197861at2"/>
<dbReference type="InterPro" id="IPR011006">
    <property type="entry name" value="CheY-like_superfamily"/>
</dbReference>
<dbReference type="EMBL" id="QNRT01000001">
    <property type="protein sequence ID" value="RBP52873.1"/>
    <property type="molecule type" value="Genomic_DNA"/>
</dbReference>
<feature type="domain" description="Response regulatory" evidence="3">
    <location>
        <begin position="8"/>
        <end position="122"/>
    </location>
</feature>
<dbReference type="InterPro" id="IPR001789">
    <property type="entry name" value="Sig_transdc_resp-reg_receiver"/>
</dbReference>
<dbReference type="SUPFAM" id="SSF52172">
    <property type="entry name" value="CheY-like"/>
    <property type="match status" value="2"/>
</dbReference>
<dbReference type="CDD" id="cd17569">
    <property type="entry name" value="REC_HupR-like"/>
    <property type="match status" value="1"/>
</dbReference>
<dbReference type="InterPro" id="IPR050595">
    <property type="entry name" value="Bact_response_regulator"/>
</dbReference>
<accession>A0A395JNJ8</accession>
<organism evidence="4 5">
    <name type="scientific">Arenicella xantha</name>
    <dbReference type="NCBI Taxonomy" id="644221"/>
    <lineage>
        <taxon>Bacteria</taxon>
        <taxon>Pseudomonadati</taxon>
        <taxon>Pseudomonadota</taxon>
        <taxon>Gammaproteobacteria</taxon>
        <taxon>Arenicellales</taxon>
        <taxon>Arenicellaceae</taxon>
        <taxon>Arenicella</taxon>
    </lineage>
</organism>
<keyword evidence="5" id="KW-1185">Reference proteome</keyword>
<comment type="caution">
    <text evidence="2">Lacks conserved residue(s) required for the propagation of feature annotation.</text>
</comment>
<sequence>MKSNKKYTILCVDDEPRITSALKALFRREYSVLTANSGQEALEILEDCTVNVLLSDQRMPGMLGSELLTQVSQLYPQTIRILLTGFMDRQAIVDSINEGEVYRFINKPWDNVEIKEVVAEASEASELPAGTVFLGDGTVVQGGEDEAFLSATRGKAIVLIEQNKDVRNQIRRFCSQREIMAYSTQNVEQAITAATTRDNVGVVIVELSGEEQTLQTINLLKQARPELVAITLTKEYDADTAVNLINQGQVFKYLAYPISNEDLYSTIDKAFRRHLYLKDNSASWRRYKVEKNSGRISSGLHALFGKLLSPVN</sequence>
<dbReference type="InParanoid" id="A0A395JNJ8"/>
<dbReference type="AlphaFoldDB" id="A0A395JNJ8"/>
<feature type="domain" description="Response regulatory" evidence="3">
    <location>
        <begin position="156"/>
        <end position="271"/>
    </location>
</feature>
<keyword evidence="1 2" id="KW-0597">Phosphoprotein</keyword>
<dbReference type="SMART" id="SM00448">
    <property type="entry name" value="REC"/>
    <property type="match status" value="1"/>
</dbReference>
<reference evidence="4 5" key="1">
    <citation type="submission" date="2018-06" db="EMBL/GenBank/DDBJ databases">
        <title>Genomic Encyclopedia of Type Strains, Phase IV (KMG-IV): sequencing the most valuable type-strain genomes for metagenomic binning, comparative biology and taxonomic classification.</title>
        <authorList>
            <person name="Goeker M."/>
        </authorList>
    </citation>
    <scope>NUCLEOTIDE SEQUENCE [LARGE SCALE GENOMIC DNA]</scope>
    <source>
        <strain evidence="4 5">DSM 24032</strain>
    </source>
</reference>
<dbReference type="PANTHER" id="PTHR44591:SF19">
    <property type="entry name" value="TWO-COMPONENT RESPONSE REGULATOR-RELATED"/>
    <property type="match status" value="1"/>
</dbReference>
<dbReference type="RefSeq" id="WP_113952487.1">
    <property type="nucleotide sequence ID" value="NZ_QNRT01000001.1"/>
</dbReference>
<dbReference type="PANTHER" id="PTHR44591">
    <property type="entry name" value="STRESS RESPONSE REGULATOR PROTEIN 1"/>
    <property type="match status" value="1"/>
</dbReference>
<dbReference type="Proteomes" id="UP000253083">
    <property type="component" value="Unassembled WGS sequence"/>
</dbReference>
<evidence type="ECO:0000313" key="5">
    <source>
        <dbReference type="Proteomes" id="UP000253083"/>
    </source>
</evidence>
<proteinExistence type="predicted"/>
<gene>
    <name evidence="4" type="ORF">DFR28_101257</name>
</gene>
<dbReference type="PROSITE" id="PS50110">
    <property type="entry name" value="RESPONSE_REGULATORY"/>
    <property type="match status" value="2"/>
</dbReference>
<feature type="modified residue" description="4-aspartylphosphate" evidence="2">
    <location>
        <position position="56"/>
    </location>
</feature>
<comment type="caution">
    <text evidence="4">The sequence shown here is derived from an EMBL/GenBank/DDBJ whole genome shotgun (WGS) entry which is preliminary data.</text>
</comment>
<evidence type="ECO:0000256" key="2">
    <source>
        <dbReference type="PROSITE-ProRule" id="PRU00169"/>
    </source>
</evidence>
<dbReference type="Pfam" id="PF00072">
    <property type="entry name" value="Response_reg"/>
    <property type="match status" value="1"/>
</dbReference>
<dbReference type="Gene3D" id="3.40.50.2300">
    <property type="match status" value="2"/>
</dbReference>
<evidence type="ECO:0000256" key="1">
    <source>
        <dbReference type="ARBA" id="ARBA00022553"/>
    </source>
</evidence>
<evidence type="ECO:0000313" key="4">
    <source>
        <dbReference type="EMBL" id="RBP52873.1"/>
    </source>
</evidence>